<dbReference type="RefSeq" id="WP_306976756.1">
    <property type="nucleotide sequence ID" value="NZ_JAUSTQ010000007.1"/>
</dbReference>
<dbReference type="Pfam" id="PF14120">
    <property type="entry name" value="YhzD"/>
    <property type="match status" value="1"/>
</dbReference>
<evidence type="ECO:0000313" key="1">
    <source>
        <dbReference type="EMBL" id="MDQ0159917.1"/>
    </source>
</evidence>
<organism evidence="1 2">
    <name type="scientific">Alkalibacillus salilacus</name>
    <dbReference type="NCBI Taxonomy" id="284582"/>
    <lineage>
        <taxon>Bacteria</taxon>
        <taxon>Bacillati</taxon>
        <taxon>Bacillota</taxon>
        <taxon>Bacilli</taxon>
        <taxon>Bacillales</taxon>
        <taxon>Bacillaceae</taxon>
        <taxon>Alkalibacillus</taxon>
    </lineage>
</organism>
<gene>
    <name evidence="1" type="ORF">J2S77_001904</name>
</gene>
<proteinExistence type="predicted"/>
<reference evidence="1 2" key="1">
    <citation type="submission" date="2023-07" db="EMBL/GenBank/DDBJ databases">
        <title>Genomic Encyclopedia of Type Strains, Phase IV (KMG-IV): sequencing the most valuable type-strain genomes for metagenomic binning, comparative biology and taxonomic classification.</title>
        <authorList>
            <person name="Goeker M."/>
        </authorList>
    </citation>
    <scope>NUCLEOTIDE SEQUENCE [LARGE SCALE GENOMIC DNA]</scope>
    <source>
        <strain evidence="1 2">DSM 16460</strain>
    </source>
</reference>
<accession>A0ABT9VG97</accession>
<dbReference type="InterPro" id="IPR025544">
    <property type="entry name" value="YhzD"/>
</dbReference>
<protein>
    <recommendedName>
        <fullName evidence="3">YhzD-like protein</fullName>
    </recommendedName>
</protein>
<dbReference type="EMBL" id="JAUSTQ010000007">
    <property type="protein sequence ID" value="MDQ0159917.1"/>
    <property type="molecule type" value="Genomic_DNA"/>
</dbReference>
<dbReference type="Proteomes" id="UP001224359">
    <property type="component" value="Unassembled WGS sequence"/>
</dbReference>
<sequence>MKTYFLTVFSQKGENLLDDTIEAQNDEEASKIGKERLAEHGYEESTHRCVSPDGRLVLFHR</sequence>
<comment type="caution">
    <text evidence="1">The sequence shown here is derived from an EMBL/GenBank/DDBJ whole genome shotgun (WGS) entry which is preliminary data.</text>
</comment>
<name>A0ABT9VG97_9BACI</name>
<evidence type="ECO:0008006" key="3">
    <source>
        <dbReference type="Google" id="ProtNLM"/>
    </source>
</evidence>
<keyword evidence="2" id="KW-1185">Reference proteome</keyword>
<evidence type="ECO:0000313" key="2">
    <source>
        <dbReference type="Proteomes" id="UP001224359"/>
    </source>
</evidence>